<gene>
    <name evidence="1" type="ORF">g.33062</name>
</gene>
<proteinExistence type="predicted"/>
<dbReference type="EMBL" id="GEDC01030939">
    <property type="protein sequence ID" value="JAS06359.1"/>
    <property type="molecule type" value="Transcribed_RNA"/>
</dbReference>
<protein>
    <submittedName>
        <fullName evidence="1">Uncharacterized protein</fullName>
    </submittedName>
</protein>
<dbReference type="AlphaFoldDB" id="A0A1B6BZB6"/>
<reference evidence="1" key="1">
    <citation type="submission" date="2015-12" db="EMBL/GenBank/DDBJ databases">
        <title>De novo transcriptome assembly of four potential Pierce s Disease insect vectors from Arizona vineyards.</title>
        <authorList>
            <person name="Tassone E.E."/>
        </authorList>
    </citation>
    <scope>NUCLEOTIDE SEQUENCE</scope>
</reference>
<evidence type="ECO:0000313" key="1">
    <source>
        <dbReference type="EMBL" id="JAS06359.1"/>
    </source>
</evidence>
<name>A0A1B6BZB6_9HEMI</name>
<accession>A0A1B6BZB6</accession>
<organism evidence="1">
    <name type="scientific">Clastoptera arizonana</name>
    <name type="common">Arizona spittle bug</name>
    <dbReference type="NCBI Taxonomy" id="38151"/>
    <lineage>
        <taxon>Eukaryota</taxon>
        <taxon>Metazoa</taxon>
        <taxon>Ecdysozoa</taxon>
        <taxon>Arthropoda</taxon>
        <taxon>Hexapoda</taxon>
        <taxon>Insecta</taxon>
        <taxon>Pterygota</taxon>
        <taxon>Neoptera</taxon>
        <taxon>Paraneoptera</taxon>
        <taxon>Hemiptera</taxon>
        <taxon>Auchenorrhyncha</taxon>
        <taxon>Cercopoidea</taxon>
        <taxon>Clastopteridae</taxon>
        <taxon>Clastoptera</taxon>
    </lineage>
</organism>
<sequence>MNGKKVLAGIIEEGWCIILQCYLVMFIEGNERADQLAKGNTLPQPDNATSILTARSLIGSTFTEKTRKNQKEMSSEKLLMDLVHTVLIHMDYLEWKLLPDSGC</sequence>